<comment type="caution">
    <text evidence="1">The sequence shown here is derived from an EMBL/GenBank/DDBJ whole genome shotgun (WGS) entry which is preliminary data.</text>
</comment>
<dbReference type="AlphaFoldDB" id="A0A445CJS7"/>
<organism evidence="1 2">
    <name type="scientific">Arachis hypogaea</name>
    <name type="common">Peanut</name>
    <dbReference type="NCBI Taxonomy" id="3818"/>
    <lineage>
        <taxon>Eukaryota</taxon>
        <taxon>Viridiplantae</taxon>
        <taxon>Streptophyta</taxon>
        <taxon>Embryophyta</taxon>
        <taxon>Tracheophyta</taxon>
        <taxon>Spermatophyta</taxon>
        <taxon>Magnoliopsida</taxon>
        <taxon>eudicotyledons</taxon>
        <taxon>Gunneridae</taxon>
        <taxon>Pentapetalae</taxon>
        <taxon>rosids</taxon>
        <taxon>fabids</taxon>
        <taxon>Fabales</taxon>
        <taxon>Fabaceae</taxon>
        <taxon>Papilionoideae</taxon>
        <taxon>50 kb inversion clade</taxon>
        <taxon>dalbergioids sensu lato</taxon>
        <taxon>Dalbergieae</taxon>
        <taxon>Pterocarpus clade</taxon>
        <taxon>Arachis</taxon>
    </lineage>
</organism>
<sequence length="159" mass="18505">MNLTTTTSCIYQHFFTKRKLHLTLLLTTFLSNTLIPRKVLLFLYPLLGLSWGNCFVSRCKYGEQQHWGCREPSSSCKSWRFWEPRWKLHLTLLLTTFLSSNLSNTTCALLMAQELDLEFYRYTNSKEGFTLLIPSSWTKLGQLLCFEMQVWGATTLGLS</sequence>
<name>A0A445CJS7_ARAHY</name>
<keyword evidence="2" id="KW-1185">Reference proteome</keyword>
<accession>A0A445CJS7</accession>
<evidence type="ECO:0000313" key="2">
    <source>
        <dbReference type="Proteomes" id="UP000289738"/>
    </source>
</evidence>
<proteinExistence type="predicted"/>
<evidence type="ECO:0000313" key="1">
    <source>
        <dbReference type="EMBL" id="RYR51162.1"/>
    </source>
</evidence>
<reference evidence="1 2" key="1">
    <citation type="submission" date="2019-01" db="EMBL/GenBank/DDBJ databases">
        <title>Sequencing of cultivated peanut Arachis hypogaea provides insights into genome evolution and oil improvement.</title>
        <authorList>
            <person name="Chen X."/>
        </authorList>
    </citation>
    <scope>NUCLEOTIDE SEQUENCE [LARGE SCALE GENOMIC DNA]</scope>
    <source>
        <strain evidence="2">cv. Fuhuasheng</strain>
        <tissue evidence="1">Leaves</tissue>
    </source>
</reference>
<dbReference type="Proteomes" id="UP000289738">
    <property type="component" value="Chromosome A06"/>
</dbReference>
<gene>
    <name evidence="1" type="ORF">Ahy_A06g026207</name>
</gene>
<protein>
    <submittedName>
        <fullName evidence="1">Uncharacterized protein</fullName>
    </submittedName>
</protein>
<dbReference type="EMBL" id="SDMP01000006">
    <property type="protein sequence ID" value="RYR51162.1"/>
    <property type="molecule type" value="Genomic_DNA"/>
</dbReference>